<keyword evidence="1" id="KW-0378">Hydrolase</keyword>
<evidence type="ECO:0000313" key="2">
    <source>
        <dbReference type="EMBL" id="KAK8958339.1"/>
    </source>
</evidence>
<evidence type="ECO:0000313" key="3">
    <source>
        <dbReference type="Proteomes" id="UP001412067"/>
    </source>
</evidence>
<dbReference type="EC" id="3.1.3.16" evidence="1"/>
<comment type="cofactor">
    <cofactor evidence="1">
        <name>Mn(2+)</name>
        <dbReference type="ChEBI" id="CHEBI:29035"/>
    </cofactor>
</comment>
<proteinExistence type="inferred from homology"/>
<comment type="catalytic activity">
    <reaction evidence="1">
        <text>O-phospho-L-threonyl-[protein] + H2O = L-threonyl-[protein] + phosphate</text>
        <dbReference type="Rhea" id="RHEA:47004"/>
        <dbReference type="Rhea" id="RHEA-COMP:11060"/>
        <dbReference type="Rhea" id="RHEA-COMP:11605"/>
        <dbReference type="ChEBI" id="CHEBI:15377"/>
        <dbReference type="ChEBI" id="CHEBI:30013"/>
        <dbReference type="ChEBI" id="CHEBI:43474"/>
        <dbReference type="ChEBI" id="CHEBI:61977"/>
        <dbReference type="EC" id="3.1.3.16"/>
    </reaction>
</comment>
<dbReference type="EMBL" id="JBBWWR010000012">
    <property type="protein sequence ID" value="KAK8958339.1"/>
    <property type="molecule type" value="Genomic_DNA"/>
</dbReference>
<dbReference type="PANTHER" id="PTHR12320:SF60">
    <property type="entry name" value="PROTEIN PHOSPHATASE 2C 26-RELATED"/>
    <property type="match status" value="1"/>
</dbReference>
<sequence>MSPSRILSAVLHSPIPPPPRSGLTPGKAPRPLLLFCANSRSKLSFAVGTHFILHPEKVDTGGEDAFLVSSHNGGVLAIAKGVDGWAERGVNPALFSQELMANTSDLILDEEVLLFFFHEAKG</sequence>
<comment type="catalytic activity">
    <reaction evidence="1">
        <text>O-phospho-L-seryl-[protein] + H2O = L-seryl-[protein] + phosphate</text>
        <dbReference type="Rhea" id="RHEA:20629"/>
        <dbReference type="Rhea" id="RHEA-COMP:9863"/>
        <dbReference type="Rhea" id="RHEA-COMP:11604"/>
        <dbReference type="ChEBI" id="CHEBI:15377"/>
        <dbReference type="ChEBI" id="CHEBI:29999"/>
        <dbReference type="ChEBI" id="CHEBI:43474"/>
        <dbReference type="ChEBI" id="CHEBI:83421"/>
        <dbReference type="EC" id="3.1.3.16"/>
    </reaction>
</comment>
<dbReference type="Proteomes" id="UP001412067">
    <property type="component" value="Unassembled WGS sequence"/>
</dbReference>
<dbReference type="InterPro" id="IPR039123">
    <property type="entry name" value="PPTC7"/>
</dbReference>
<keyword evidence="3" id="KW-1185">Reference proteome</keyword>
<reference evidence="2 3" key="1">
    <citation type="journal article" date="2022" name="Nat. Plants">
        <title>Genomes of leafy and leafless Platanthera orchids illuminate the evolution of mycoheterotrophy.</title>
        <authorList>
            <person name="Li M.H."/>
            <person name="Liu K.W."/>
            <person name="Li Z."/>
            <person name="Lu H.C."/>
            <person name="Ye Q.L."/>
            <person name="Zhang D."/>
            <person name="Wang J.Y."/>
            <person name="Li Y.F."/>
            <person name="Zhong Z.M."/>
            <person name="Liu X."/>
            <person name="Yu X."/>
            <person name="Liu D.K."/>
            <person name="Tu X.D."/>
            <person name="Liu B."/>
            <person name="Hao Y."/>
            <person name="Liao X.Y."/>
            <person name="Jiang Y.T."/>
            <person name="Sun W.H."/>
            <person name="Chen J."/>
            <person name="Chen Y.Q."/>
            <person name="Ai Y."/>
            <person name="Zhai J.W."/>
            <person name="Wu S.S."/>
            <person name="Zhou Z."/>
            <person name="Hsiao Y.Y."/>
            <person name="Wu W.L."/>
            <person name="Chen Y.Y."/>
            <person name="Lin Y.F."/>
            <person name="Hsu J.L."/>
            <person name="Li C.Y."/>
            <person name="Wang Z.W."/>
            <person name="Zhao X."/>
            <person name="Zhong W.Y."/>
            <person name="Ma X.K."/>
            <person name="Ma L."/>
            <person name="Huang J."/>
            <person name="Chen G.Z."/>
            <person name="Huang M.Z."/>
            <person name="Huang L."/>
            <person name="Peng D.H."/>
            <person name="Luo Y.B."/>
            <person name="Zou S.Q."/>
            <person name="Chen S.P."/>
            <person name="Lan S."/>
            <person name="Tsai W.C."/>
            <person name="Van de Peer Y."/>
            <person name="Liu Z.J."/>
        </authorList>
    </citation>
    <scope>NUCLEOTIDE SEQUENCE [LARGE SCALE GENOMIC DNA]</scope>
    <source>
        <strain evidence="2">Lor288</strain>
    </source>
</reference>
<evidence type="ECO:0000256" key="1">
    <source>
        <dbReference type="RuleBase" id="RU366020"/>
    </source>
</evidence>
<protein>
    <recommendedName>
        <fullName evidence="1">Protein phosphatase</fullName>
        <ecNumber evidence="1">3.1.3.16</ecNumber>
    </recommendedName>
</protein>
<name>A0ABR2M422_9ASPA</name>
<keyword evidence="1" id="KW-0460">Magnesium</keyword>
<gene>
    <name evidence="2" type="ORF">KSP40_PGU000966</name>
</gene>
<comment type="cofactor">
    <cofactor evidence="1">
        <name>Mg(2+)</name>
        <dbReference type="ChEBI" id="CHEBI:18420"/>
    </cofactor>
</comment>
<organism evidence="2 3">
    <name type="scientific">Platanthera guangdongensis</name>
    <dbReference type="NCBI Taxonomy" id="2320717"/>
    <lineage>
        <taxon>Eukaryota</taxon>
        <taxon>Viridiplantae</taxon>
        <taxon>Streptophyta</taxon>
        <taxon>Embryophyta</taxon>
        <taxon>Tracheophyta</taxon>
        <taxon>Spermatophyta</taxon>
        <taxon>Magnoliopsida</taxon>
        <taxon>Liliopsida</taxon>
        <taxon>Asparagales</taxon>
        <taxon>Orchidaceae</taxon>
        <taxon>Orchidoideae</taxon>
        <taxon>Orchideae</taxon>
        <taxon>Orchidinae</taxon>
        <taxon>Platanthera</taxon>
    </lineage>
</organism>
<keyword evidence="1" id="KW-0464">Manganese</keyword>
<dbReference type="PANTHER" id="PTHR12320">
    <property type="entry name" value="PROTEIN PHOSPHATASE 2C"/>
    <property type="match status" value="1"/>
</dbReference>
<keyword evidence="1" id="KW-0479">Metal-binding</keyword>
<keyword evidence="1" id="KW-0904">Protein phosphatase</keyword>
<comment type="similarity">
    <text evidence="1">Belongs to the PP2C family.</text>
</comment>
<comment type="caution">
    <text evidence="2">The sequence shown here is derived from an EMBL/GenBank/DDBJ whole genome shotgun (WGS) entry which is preliminary data.</text>
</comment>
<accession>A0ABR2M422</accession>